<gene>
    <name evidence="3" type="ORF">BT96DRAFT_1011235</name>
</gene>
<accession>A0A6A4IUK1</accession>
<dbReference type="Pfam" id="PF20151">
    <property type="entry name" value="DUF6533"/>
    <property type="match status" value="1"/>
</dbReference>
<feature type="transmembrane region" description="Helical" evidence="1">
    <location>
        <begin position="206"/>
        <end position="225"/>
    </location>
</feature>
<sequence length="302" mass="34686">MPLNANRLIRDLESSSGSAFFFLAWEILITLDDEVELIWSKPWNSWIKWAFLVGRYFSLLLLFADQVVRLVITYSTINLHDNVLRIWFALQGLIAFSIMEGAEICLMARIYALYNKNKWVGYGFMVLLSAEALTAFLGIGLTFPRPPFDPQVIITQTPGSFDYFSIATLVSQTILLALSMARYRFLYKQGYWGGTRILHLMSRDGTLAFAIFFMLSLLMLIYHVLHEPFAPDEYTWSIGLISTTECRLILNLQKLPIAEPDFTSFPELTTILTNDRSGLGTSHMMTVFREEHVPHEEHEIEC</sequence>
<dbReference type="EMBL" id="ML769383">
    <property type="protein sequence ID" value="KAE9411415.1"/>
    <property type="molecule type" value="Genomic_DNA"/>
</dbReference>
<dbReference type="InterPro" id="IPR045340">
    <property type="entry name" value="DUF6533"/>
</dbReference>
<feature type="domain" description="DUF6533" evidence="2">
    <location>
        <begin position="18"/>
        <end position="60"/>
    </location>
</feature>
<name>A0A6A4IUK1_9AGAR</name>
<feature type="transmembrane region" description="Helical" evidence="1">
    <location>
        <begin position="163"/>
        <end position="185"/>
    </location>
</feature>
<feature type="transmembrane region" description="Helical" evidence="1">
    <location>
        <begin position="46"/>
        <end position="64"/>
    </location>
</feature>
<reference evidence="3" key="1">
    <citation type="journal article" date="2019" name="Environ. Microbiol.">
        <title>Fungal ecological strategies reflected in gene transcription - a case study of two litter decomposers.</title>
        <authorList>
            <person name="Barbi F."/>
            <person name="Kohler A."/>
            <person name="Barry K."/>
            <person name="Baskaran P."/>
            <person name="Daum C."/>
            <person name="Fauchery L."/>
            <person name="Ihrmark K."/>
            <person name="Kuo A."/>
            <person name="LaButti K."/>
            <person name="Lipzen A."/>
            <person name="Morin E."/>
            <person name="Grigoriev I.V."/>
            <person name="Henrissat B."/>
            <person name="Lindahl B."/>
            <person name="Martin F."/>
        </authorList>
    </citation>
    <scope>NUCLEOTIDE SEQUENCE</scope>
    <source>
        <strain evidence="3">JB14</strain>
    </source>
</reference>
<protein>
    <recommendedName>
        <fullName evidence="2">DUF6533 domain-containing protein</fullName>
    </recommendedName>
</protein>
<evidence type="ECO:0000259" key="2">
    <source>
        <dbReference type="Pfam" id="PF20151"/>
    </source>
</evidence>
<evidence type="ECO:0000256" key="1">
    <source>
        <dbReference type="SAM" id="Phobius"/>
    </source>
</evidence>
<keyword evidence="1" id="KW-0472">Membrane</keyword>
<feature type="transmembrane region" description="Helical" evidence="1">
    <location>
        <begin position="119"/>
        <end position="143"/>
    </location>
</feature>
<dbReference type="OrthoDB" id="3066463at2759"/>
<keyword evidence="1" id="KW-0812">Transmembrane</keyword>
<keyword evidence="4" id="KW-1185">Reference proteome</keyword>
<evidence type="ECO:0000313" key="4">
    <source>
        <dbReference type="Proteomes" id="UP000799118"/>
    </source>
</evidence>
<proteinExistence type="predicted"/>
<keyword evidence="1" id="KW-1133">Transmembrane helix</keyword>
<evidence type="ECO:0000313" key="3">
    <source>
        <dbReference type="EMBL" id="KAE9411415.1"/>
    </source>
</evidence>
<dbReference type="Proteomes" id="UP000799118">
    <property type="component" value="Unassembled WGS sequence"/>
</dbReference>
<dbReference type="AlphaFoldDB" id="A0A6A4IUK1"/>
<feature type="transmembrane region" description="Helical" evidence="1">
    <location>
        <begin position="84"/>
        <end position="107"/>
    </location>
</feature>
<organism evidence="3 4">
    <name type="scientific">Gymnopus androsaceus JB14</name>
    <dbReference type="NCBI Taxonomy" id="1447944"/>
    <lineage>
        <taxon>Eukaryota</taxon>
        <taxon>Fungi</taxon>
        <taxon>Dikarya</taxon>
        <taxon>Basidiomycota</taxon>
        <taxon>Agaricomycotina</taxon>
        <taxon>Agaricomycetes</taxon>
        <taxon>Agaricomycetidae</taxon>
        <taxon>Agaricales</taxon>
        <taxon>Marasmiineae</taxon>
        <taxon>Omphalotaceae</taxon>
        <taxon>Gymnopus</taxon>
    </lineage>
</organism>